<dbReference type="InterPro" id="IPR015943">
    <property type="entry name" value="WD40/YVTN_repeat-like_dom_sf"/>
</dbReference>
<dbReference type="PRINTS" id="PR00320">
    <property type="entry name" value="GPROTEINBRPT"/>
</dbReference>
<dbReference type="SMART" id="SM00320">
    <property type="entry name" value="WD40"/>
    <property type="match status" value="4"/>
</dbReference>
<comment type="caution">
    <text evidence="4">The sequence shown here is derived from an EMBL/GenBank/DDBJ whole genome shotgun (WGS) entry which is preliminary data.</text>
</comment>
<keyword evidence="1 3" id="KW-0853">WD repeat</keyword>
<dbReference type="EMBL" id="BAAAZG010000025">
    <property type="protein sequence ID" value="GAA4078661.1"/>
    <property type="molecule type" value="Genomic_DNA"/>
</dbReference>
<dbReference type="Gene3D" id="2.130.10.10">
    <property type="entry name" value="YVTN repeat-like/Quinoprotein amine dehydrogenase"/>
    <property type="match status" value="1"/>
</dbReference>
<keyword evidence="5" id="KW-1185">Reference proteome</keyword>
<dbReference type="InterPro" id="IPR019775">
    <property type="entry name" value="WD40_repeat_CS"/>
</dbReference>
<feature type="repeat" description="WD" evidence="3">
    <location>
        <begin position="364"/>
        <end position="381"/>
    </location>
</feature>
<dbReference type="InterPro" id="IPR020472">
    <property type="entry name" value="WD40_PAC1"/>
</dbReference>
<dbReference type="Proteomes" id="UP001500683">
    <property type="component" value="Unassembled WGS sequence"/>
</dbReference>
<keyword evidence="2" id="KW-0677">Repeat</keyword>
<evidence type="ECO:0000256" key="2">
    <source>
        <dbReference type="ARBA" id="ARBA00022737"/>
    </source>
</evidence>
<feature type="repeat" description="WD" evidence="3">
    <location>
        <begin position="273"/>
        <end position="295"/>
    </location>
</feature>
<gene>
    <name evidence="4" type="ORF">GCM10022214_41000</name>
</gene>
<proteinExistence type="predicted"/>
<dbReference type="Pfam" id="PF00400">
    <property type="entry name" value="WD40"/>
    <property type="match status" value="2"/>
</dbReference>
<dbReference type="InterPro" id="IPR001680">
    <property type="entry name" value="WD40_rpt"/>
</dbReference>
<sequence>MRHAMGFHIPLIMSVPWSTVRRMADHRILKTFPDPDGGAVHALAPLVLDGAPAVIGKHGDGSLWTCDLTTGERVGHPIDLDSAAPDDPVPDAEGTIWDDEDFEDEKGEADAYEVVSLLTATSLDGHPVLVTGGGRFDLTSLLGEDYMGGAVRCWDLATGEKIGKTMTGHGLGVTALATVPSERGPLVLSSSEDGVLLVSVLASGERVAEIRGSYNGAMAAAVVDGRPLAVTGGHDPHLEVWDALTGEAVGGPRQIGAPVHTVALTEVAGRAVILTAGDDNTLRMWDLPTGRPAGGPLSGHAGTIQGITLTRLGGRAVAVTEAMDDPPRIWDLTRAEQLGGTLAVPGEQPPTAVTAMDINGEPVVVTGHDDGTIRVWRISAP</sequence>
<dbReference type="PANTHER" id="PTHR19848:SF8">
    <property type="entry name" value="F-BOX AND WD REPEAT DOMAIN CONTAINING 7"/>
    <property type="match status" value="1"/>
</dbReference>
<dbReference type="InterPro" id="IPR036322">
    <property type="entry name" value="WD40_repeat_dom_sf"/>
</dbReference>
<protein>
    <recommendedName>
        <fullName evidence="6">WD40 repeat domain-containing protein</fullName>
    </recommendedName>
</protein>
<name>A0ABP7W131_9ACTN</name>
<dbReference type="PANTHER" id="PTHR19848">
    <property type="entry name" value="WD40 REPEAT PROTEIN"/>
    <property type="match status" value="1"/>
</dbReference>
<reference evidence="5" key="1">
    <citation type="journal article" date="2019" name="Int. J. Syst. Evol. Microbiol.">
        <title>The Global Catalogue of Microorganisms (GCM) 10K type strain sequencing project: providing services to taxonomists for standard genome sequencing and annotation.</title>
        <authorList>
            <consortium name="The Broad Institute Genomics Platform"/>
            <consortium name="The Broad Institute Genome Sequencing Center for Infectious Disease"/>
            <person name="Wu L."/>
            <person name="Ma J."/>
        </authorList>
    </citation>
    <scope>NUCLEOTIDE SEQUENCE [LARGE SCALE GENOMIC DNA]</scope>
    <source>
        <strain evidence="5">JCM 16702</strain>
    </source>
</reference>
<evidence type="ECO:0000256" key="1">
    <source>
        <dbReference type="ARBA" id="ARBA00022574"/>
    </source>
</evidence>
<organism evidence="4 5">
    <name type="scientific">Actinomadura miaoliensis</name>
    <dbReference type="NCBI Taxonomy" id="430685"/>
    <lineage>
        <taxon>Bacteria</taxon>
        <taxon>Bacillati</taxon>
        <taxon>Actinomycetota</taxon>
        <taxon>Actinomycetes</taxon>
        <taxon>Streptosporangiales</taxon>
        <taxon>Thermomonosporaceae</taxon>
        <taxon>Actinomadura</taxon>
    </lineage>
</organism>
<evidence type="ECO:0008006" key="6">
    <source>
        <dbReference type="Google" id="ProtNLM"/>
    </source>
</evidence>
<dbReference type="PROSITE" id="PS00678">
    <property type="entry name" value="WD_REPEATS_1"/>
    <property type="match status" value="1"/>
</dbReference>
<evidence type="ECO:0000256" key="3">
    <source>
        <dbReference type="PROSITE-ProRule" id="PRU00221"/>
    </source>
</evidence>
<dbReference type="SUPFAM" id="SSF50978">
    <property type="entry name" value="WD40 repeat-like"/>
    <property type="match status" value="1"/>
</dbReference>
<evidence type="ECO:0000313" key="4">
    <source>
        <dbReference type="EMBL" id="GAA4078661.1"/>
    </source>
</evidence>
<evidence type="ECO:0000313" key="5">
    <source>
        <dbReference type="Proteomes" id="UP001500683"/>
    </source>
</evidence>
<accession>A0ABP7W131</accession>
<dbReference type="PROSITE" id="PS50082">
    <property type="entry name" value="WD_REPEATS_2"/>
    <property type="match status" value="2"/>
</dbReference>